<dbReference type="GO" id="GO:1990234">
    <property type="term" value="C:transferase complex"/>
    <property type="evidence" value="ECO:0007669"/>
    <property type="project" value="UniProtKB-ARBA"/>
</dbReference>
<dbReference type="PROSITE" id="PS50294">
    <property type="entry name" value="WD_REPEATS_REGION"/>
    <property type="match status" value="2"/>
</dbReference>
<comment type="function">
    <text evidence="6">Involved in mitochondrial fission. Acts as an adapter protein required to form mitochondrial fission complexes. Formation of these complexes is required to promote constriction and fission of the mitochondrial compartment at a late step in mitochondrial division.</text>
</comment>
<dbReference type="PROSITE" id="PS00678">
    <property type="entry name" value="WD_REPEATS_1"/>
    <property type="match status" value="1"/>
</dbReference>
<keyword evidence="2" id="KW-0677">Repeat</keyword>
<dbReference type="InterPro" id="IPR020472">
    <property type="entry name" value="WD40_PAC1"/>
</dbReference>
<dbReference type="PANTHER" id="PTHR22847">
    <property type="entry name" value="WD40 REPEAT PROTEIN"/>
    <property type="match status" value="1"/>
</dbReference>
<feature type="repeat" description="WD" evidence="7">
    <location>
        <begin position="57"/>
        <end position="98"/>
    </location>
</feature>
<dbReference type="Proteomes" id="UP000652219">
    <property type="component" value="Unassembled WGS sequence"/>
</dbReference>
<dbReference type="SMART" id="SM00320">
    <property type="entry name" value="WD40"/>
    <property type="match status" value="6"/>
</dbReference>
<comment type="caution">
    <text evidence="9">The sequence shown here is derived from an EMBL/GenBank/DDBJ whole genome shotgun (WGS) entry which is preliminary data.</text>
</comment>
<evidence type="ECO:0000256" key="6">
    <source>
        <dbReference type="ARBA" id="ARBA00043913"/>
    </source>
</evidence>
<proteinExistence type="inferred from homology"/>
<dbReference type="InterPro" id="IPR019775">
    <property type="entry name" value="WD40_repeat_CS"/>
</dbReference>
<dbReference type="CDD" id="cd00200">
    <property type="entry name" value="WD40"/>
    <property type="match status" value="1"/>
</dbReference>
<reference evidence="9 10" key="1">
    <citation type="journal article" date="2020" name="Phytopathology">
        <title>Genome Sequence Resources of Colletotrichum truncatum, C. plurivorum, C. musicola, and C. sojae: Four Species Pathogenic to Soybean (Glycine max).</title>
        <authorList>
            <person name="Rogerio F."/>
            <person name="Boufleur T.R."/>
            <person name="Ciampi-Guillardi M."/>
            <person name="Sukno S.A."/>
            <person name="Thon M.R."/>
            <person name="Massola Junior N.S."/>
            <person name="Baroncelli R."/>
        </authorList>
    </citation>
    <scope>NUCLEOTIDE SEQUENCE [LARGE SCALE GENOMIC DNA]</scope>
    <source>
        <strain evidence="9 10">LFN0009</strain>
    </source>
</reference>
<dbReference type="InterPro" id="IPR001680">
    <property type="entry name" value="WD40_rpt"/>
</dbReference>
<keyword evidence="1 7" id="KW-0853">WD repeat</keyword>
<evidence type="ECO:0000256" key="3">
    <source>
        <dbReference type="ARBA" id="ARBA00023054"/>
    </source>
</evidence>
<feature type="repeat" description="WD" evidence="7">
    <location>
        <begin position="147"/>
        <end position="179"/>
    </location>
</feature>
<name>A0A8H6MNY0_9PEZI</name>
<evidence type="ECO:0000313" key="9">
    <source>
        <dbReference type="EMBL" id="KAF6803762.1"/>
    </source>
</evidence>
<dbReference type="InterPro" id="IPR015943">
    <property type="entry name" value="WD40/YVTN_repeat-like_dom_sf"/>
</dbReference>
<evidence type="ECO:0000256" key="5">
    <source>
        <dbReference type="ARBA" id="ARBA00039789"/>
    </source>
</evidence>
<sequence>MRYFRTPIEIDPAQVYLSALVFSPTGSIIRGLFRAEEPKWPVKPVADQDWSPCLQTLEGHEDYVNSVDISPDRATLASASDDGTVKLWDTATGHCLRTLPLQGRGKSVAFSTDGTMLASASDSVIKLWSMVTGHCLRTLPTRGNCISVAFSSDGTTLASGSNRSVFQLWDTKSGQCLHTLRGHRGTVYSVVFSGDSSLLASGSSDKTVRLWQTSTGICLRTIDRDSEVSSIALSHDGTRLASVSSSGVEVCNLKTNDCIQPLKDGIHTDFGPVAFSPSGTQIAFDLDRIGLHLWDITTNQSKGVLTGHHGIVTSVVFSGGGSLLASASRDAASIKLWNLTVDDPHSPCQVPETQSNASSDPGLYGRELKRSTHQIIRFVRNACKFARSRKQNQKGEAGCIQFPQSSHAQIS</sequence>
<keyword evidence="10" id="KW-1185">Reference proteome</keyword>
<feature type="region of interest" description="Disordered" evidence="8">
    <location>
        <begin position="346"/>
        <end position="365"/>
    </location>
</feature>
<evidence type="ECO:0000256" key="8">
    <source>
        <dbReference type="SAM" id="MobiDB-lite"/>
    </source>
</evidence>
<evidence type="ECO:0000313" key="10">
    <source>
        <dbReference type="Proteomes" id="UP000652219"/>
    </source>
</evidence>
<dbReference type="SUPFAM" id="SSF50978">
    <property type="entry name" value="WD40 repeat-like"/>
    <property type="match status" value="1"/>
</dbReference>
<feature type="repeat" description="WD" evidence="7">
    <location>
        <begin position="180"/>
        <end position="221"/>
    </location>
</feature>
<evidence type="ECO:0000256" key="2">
    <source>
        <dbReference type="ARBA" id="ARBA00022737"/>
    </source>
</evidence>
<gene>
    <name evidence="9" type="ORF">CSOJ01_10659</name>
</gene>
<dbReference type="PRINTS" id="PR00320">
    <property type="entry name" value="GPROTEINBRPT"/>
</dbReference>
<dbReference type="PANTHER" id="PTHR22847:SF637">
    <property type="entry name" value="WD REPEAT DOMAIN 5B"/>
    <property type="match status" value="1"/>
</dbReference>
<accession>A0A8H6MNY0</accession>
<dbReference type="PROSITE" id="PS50082">
    <property type="entry name" value="WD_REPEATS_2"/>
    <property type="match status" value="3"/>
</dbReference>
<dbReference type="InterPro" id="IPR036322">
    <property type="entry name" value="WD40_repeat_dom_sf"/>
</dbReference>
<dbReference type="AlphaFoldDB" id="A0A8H6MNY0"/>
<evidence type="ECO:0000256" key="1">
    <source>
        <dbReference type="ARBA" id="ARBA00022574"/>
    </source>
</evidence>
<dbReference type="EMBL" id="WIGN01000228">
    <property type="protein sequence ID" value="KAF6803762.1"/>
    <property type="molecule type" value="Genomic_DNA"/>
</dbReference>
<organism evidence="9 10">
    <name type="scientific">Colletotrichum sojae</name>
    <dbReference type="NCBI Taxonomy" id="2175907"/>
    <lineage>
        <taxon>Eukaryota</taxon>
        <taxon>Fungi</taxon>
        <taxon>Dikarya</taxon>
        <taxon>Ascomycota</taxon>
        <taxon>Pezizomycotina</taxon>
        <taxon>Sordariomycetes</taxon>
        <taxon>Hypocreomycetidae</taxon>
        <taxon>Glomerellales</taxon>
        <taxon>Glomerellaceae</taxon>
        <taxon>Colletotrichum</taxon>
        <taxon>Colletotrichum orchidearum species complex</taxon>
    </lineage>
</organism>
<keyword evidence="3" id="KW-0175">Coiled coil</keyword>
<evidence type="ECO:0000256" key="4">
    <source>
        <dbReference type="ARBA" id="ARBA00038415"/>
    </source>
</evidence>
<comment type="similarity">
    <text evidence="4">Belongs to the WD repeat MDV1/CAF4 family.</text>
</comment>
<protein>
    <recommendedName>
        <fullName evidence="5">Mitochondrial division protein 1</fullName>
    </recommendedName>
</protein>
<evidence type="ECO:0000256" key="7">
    <source>
        <dbReference type="PROSITE-ProRule" id="PRU00221"/>
    </source>
</evidence>
<dbReference type="Gene3D" id="2.130.10.10">
    <property type="entry name" value="YVTN repeat-like/Quinoprotein amine dehydrogenase"/>
    <property type="match status" value="3"/>
</dbReference>
<dbReference type="Pfam" id="PF00400">
    <property type="entry name" value="WD40"/>
    <property type="match status" value="5"/>
</dbReference>